<dbReference type="SMART" id="SM00355">
    <property type="entry name" value="ZnF_C2H2"/>
    <property type="match status" value="6"/>
</dbReference>
<feature type="coiled-coil region" evidence="7">
    <location>
        <begin position="45"/>
        <end position="90"/>
    </location>
</feature>
<dbReference type="PROSITE" id="PS00028">
    <property type="entry name" value="ZINC_FINGER_C2H2_1"/>
    <property type="match status" value="4"/>
</dbReference>
<feature type="domain" description="C2H2-type" evidence="8">
    <location>
        <begin position="131"/>
        <end position="159"/>
    </location>
</feature>
<name>A0A183GRW7_HELPZ</name>
<keyword evidence="7" id="KW-0175">Coiled coil</keyword>
<sequence>LDCEAPSTSTCKTNEQLDRLYKNGGYENQQGDAELDICNYYYMWEDSHEDVLIQLEGELQKEEIEAQNKAESTERIVKELEKNAKDFDELCKMVKQWNNEKAVRDERKAEKLRVIELRRQLAIENKNVSMFCCFVCSKVFTDEEGMRQHVSDVHLATKKEYKYKCPKCFRRFVTYQHLERHLETHSHVVLTCAVCKREFKEAISVEVHMSKVHGLSIHGVKIEKTHQCRACGKAFGVSEELRNITESGNMKTALRIVDITLEMHEVLVASSETASTLSIGSSSGRPVKDKSCPYCFLVCASMQSRRRHIERKHPEKVGEPETDQHTYVKVLSATLPYACEQCCKTFATHSSLSIHRRRVHEDRNDHVCPTCSRRYPLGSELRKHIRRVHEKDSS</sequence>
<dbReference type="PROSITE" id="PS50157">
    <property type="entry name" value="ZINC_FINGER_C2H2_2"/>
    <property type="match status" value="4"/>
</dbReference>
<dbReference type="AlphaFoldDB" id="A0A183GRW7"/>
<accession>A0A183GRW7</accession>
<evidence type="ECO:0000256" key="4">
    <source>
        <dbReference type="ARBA" id="ARBA00022833"/>
    </source>
</evidence>
<organism evidence="9 10">
    <name type="scientific">Heligmosomoides polygyrus</name>
    <name type="common">Parasitic roundworm</name>
    <dbReference type="NCBI Taxonomy" id="6339"/>
    <lineage>
        <taxon>Eukaryota</taxon>
        <taxon>Metazoa</taxon>
        <taxon>Ecdysozoa</taxon>
        <taxon>Nematoda</taxon>
        <taxon>Chromadorea</taxon>
        <taxon>Rhabditida</taxon>
        <taxon>Rhabditina</taxon>
        <taxon>Rhabditomorpha</taxon>
        <taxon>Strongyloidea</taxon>
        <taxon>Heligmosomidae</taxon>
        <taxon>Heligmosomoides</taxon>
    </lineage>
</organism>
<dbReference type="PANTHER" id="PTHR24388:SF53">
    <property type="entry name" value="CHORION TRANSCRIPTION FACTOR CF2-RELATED"/>
    <property type="match status" value="1"/>
</dbReference>
<reference evidence="10" key="1">
    <citation type="submission" date="2019-09" db="UniProtKB">
        <authorList>
            <consortium name="WormBaseParasite"/>
        </authorList>
    </citation>
    <scope>IDENTIFICATION</scope>
</reference>
<dbReference type="InterPro" id="IPR013087">
    <property type="entry name" value="Znf_C2H2_type"/>
</dbReference>
<dbReference type="GO" id="GO:0008270">
    <property type="term" value="F:zinc ion binding"/>
    <property type="evidence" value="ECO:0007669"/>
    <property type="project" value="UniProtKB-KW"/>
</dbReference>
<proteinExistence type="predicted"/>
<evidence type="ECO:0000256" key="2">
    <source>
        <dbReference type="ARBA" id="ARBA00022737"/>
    </source>
</evidence>
<protein>
    <submittedName>
        <fullName evidence="10">C2h2-type zn-finger protein</fullName>
    </submittedName>
</protein>
<keyword evidence="3 6" id="KW-0863">Zinc-finger</keyword>
<evidence type="ECO:0000256" key="7">
    <source>
        <dbReference type="SAM" id="Coils"/>
    </source>
</evidence>
<keyword evidence="2" id="KW-0677">Repeat</keyword>
<evidence type="ECO:0000259" key="8">
    <source>
        <dbReference type="PROSITE" id="PS50157"/>
    </source>
</evidence>
<evidence type="ECO:0000313" key="9">
    <source>
        <dbReference type="Proteomes" id="UP000050761"/>
    </source>
</evidence>
<feature type="domain" description="C2H2-type" evidence="8">
    <location>
        <begin position="163"/>
        <end position="186"/>
    </location>
</feature>
<dbReference type="SUPFAM" id="SSF57667">
    <property type="entry name" value="beta-beta-alpha zinc fingers"/>
    <property type="match status" value="2"/>
</dbReference>
<evidence type="ECO:0000256" key="6">
    <source>
        <dbReference type="PROSITE-ProRule" id="PRU00042"/>
    </source>
</evidence>
<feature type="domain" description="C2H2-type" evidence="8">
    <location>
        <begin position="337"/>
        <end position="365"/>
    </location>
</feature>
<evidence type="ECO:0000256" key="3">
    <source>
        <dbReference type="ARBA" id="ARBA00022771"/>
    </source>
</evidence>
<dbReference type="Gene3D" id="3.30.160.60">
    <property type="entry name" value="Classic Zinc Finger"/>
    <property type="match status" value="3"/>
</dbReference>
<dbReference type="GO" id="GO:0000978">
    <property type="term" value="F:RNA polymerase II cis-regulatory region sequence-specific DNA binding"/>
    <property type="evidence" value="ECO:0007669"/>
    <property type="project" value="TreeGrafter"/>
</dbReference>
<keyword evidence="1" id="KW-0479">Metal-binding</keyword>
<dbReference type="Pfam" id="PF13894">
    <property type="entry name" value="zf-C2H2_4"/>
    <property type="match status" value="1"/>
</dbReference>
<dbReference type="WBParaSite" id="HPBE_0002543701-mRNA-1">
    <property type="protein sequence ID" value="HPBE_0002543701-mRNA-1"/>
    <property type="gene ID" value="HPBE_0002543701"/>
</dbReference>
<keyword evidence="5" id="KW-0539">Nucleus</keyword>
<dbReference type="GO" id="GO:0000981">
    <property type="term" value="F:DNA-binding transcription factor activity, RNA polymerase II-specific"/>
    <property type="evidence" value="ECO:0007669"/>
    <property type="project" value="TreeGrafter"/>
</dbReference>
<dbReference type="Pfam" id="PF00096">
    <property type="entry name" value="zf-C2H2"/>
    <property type="match status" value="1"/>
</dbReference>
<keyword evidence="9" id="KW-1185">Reference proteome</keyword>
<feature type="domain" description="C2H2-type" evidence="8">
    <location>
        <begin position="366"/>
        <end position="394"/>
    </location>
</feature>
<dbReference type="Proteomes" id="UP000050761">
    <property type="component" value="Unassembled WGS sequence"/>
</dbReference>
<evidence type="ECO:0000256" key="5">
    <source>
        <dbReference type="ARBA" id="ARBA00023242"/>
    </source>
</evidence>
<evidence type="ECO:0000256" key="1">
    <source>
        <dbReference type="ARBA" id="ARBA00022723"/>
    </source>
</evidence>
<dbReference type="InterPro" id="IPR036236">
    <property type="entry name" value="Znf_C2H2_sf"/>
</dbReference>
<dbReference type="PANTHER" id="PTHR24388">
    <property type="entry name" value="ZINC FINGER PROTEIN"/>
    <property type="match status" value="1"/>
</dbReference>
<keyword evidence="4" id="KW-0862">Zinc</keyword>
<evidence type="ECO:0000313" key="10">
    <source>
        <dbReference type="WBParaSite" id="HPBE_0002543701-mRNA-1"/>
    </source>
</evidence>
<dbReference type="InterPro" id="IPR050527">
    <property type="entry name" value="Snail/Krueppel_Znf"/>
</dbReference>